<dbReference type="EC" id="1.1.1.90" evidence="10"/>
<gene>
    <name evidence="10" type="ORF">F4560_005409</name>
</gene>
<dbReference type="GO" id="GO:0005829">
    <property type="term" value="C:cytosol"/>
    <property type="evidence" value="ECO:0007669"/>
    <property type="project" value="TreeGrafter"/>
</dbReference>
<evidence type="ECO:0000256" key="3">
    <source>
        <dbReference type="ARBA" id="ARBA00022723"/>
    </source>
</evidence>
<dbReference type="InterPro" id="IPR013154">
    <property type="entry name" value="ADH-like_N"/>
</dbReference>
<evidence type="ECO:0000313" key="10">
    <source>
        <dbReference type="EMBL" id="MBB5805641.1"/>
    </source>
</evidence>
<evidence type="ECO:0000256" key="6">
    <source>
        <dbReference type="ARBA" id="ARBA00023027"/>
    </source>
</evidence>
<reference evidence="10 11" key="1">
    <citation type="submission" date="2020-08" db="EMBL/GenBank/DDBJ databases">
        <title>Sequencing the genomes of 1000 actinobacteria strains.</title>
        <authorList>
            <person name="Klenk H.-P."/>
        </authorList>
    </citation>
    <scope>NUCLEOTIDE SEQUENCE [LARGE SCALE GENOMIC DNA]</scope>
    <source>
        <strain evidence="10 11">DSM 45486</strain>
    </source>
</reference>
<comment type="similarity">
    <text evidence="2 7">Belongs to the zinc-containing alcohol dehydrogenase family.</text>
</comment>
<evidence type="ECO:0000256" key="1">
    <source>
        <dbReference type="ARBA" id="ARBA00001947"/>
    </source>
</evidence>
<feature type="domain" description="Alcohol dehydrogenase-like C-terminal" evidence="8">
    <location>
        <begin position="199"/>
        <end position="312"/>
    </location>
</feature>
<evidence type="ECO:0000256" key="4">
    <source>
        <dbReference type="ARBA" id="ARBA00022833"/>
    </source>
</evidence>
<dbReference type="SUPFAM" id="SSF51735">
    <property type="entry name" value="NAD(P)-binding Rossmann-fold domains"/>
    <property type="match status" value="1"/>
</dbReference>
<keyword evidence="3 7" id="KW-0479">Metal-binding</keyword>
<organism evidence="10 11">
    <name type="scientific">Saccharothrix ecbatanensis</name>
    <dbReference type="NCBI Taxonomy" id="1105145"/>
    <lineage>
        <taxon>Bacteria</taxon>
        <taxon>Bacillati</taxon>
        <taxon>Actinomycetota</taxon>
        <taxon>Actinomycetes</taxon>
        <taxon>Pseudonocardiales</taxon>
        <taxon>Pseudonocardiaceae</taxon>
        <taxon>Saccharothrix</taxon>
    </lineage>
</organism>
<dbReference type="InterPro" id="IPR013149">
    <property type="entry name" value="ADH-like_C"/>
</dbReference>
<evidence type="ECO:0000259" key="9">
    <source>
        <dbReference type="Pfam" id="PF08240"/>
    </source>
</evidence>
<dbReference type="AlphaFoldDB" id="A0A7W9HP59"/>
<comment type="caution">
    <text evidence="10">The sequence shown here is derived from an EMBL/GenBank/DDBJ whole genome shotgun (WGS) entry which is preliminary data.</text>
</comment>
<dbReference type="CDD" id="cd08278">
    <property type="entry name" value="benzyl_alcohol_DH"/>
    <property type="match status" value="1"/>
</dbReference>
<keyword evidence="5 10" id="KW-0560">Oxidoreductase</keyword>
<accession>A0A7W9HP59</accession>
<name>A0A7W9HP59_9PSEU</name>
<dbReference type="PANTHER" id="PTHR43880">
    <property type="entry name" value="ALCOHOL DEHYDROGENASE"/>
    <property type="match status" value="1"/>
</dbReference>
<sequence length="365" mass="38138">MISASAAVLRAGDRPYTIEEVTLDQPGEDQIVVRVAATGFCHSDAVARNPKLAEKLPMITGHEAAGVVEWIGSDVSGIEVGDHVVLTFAYCGTCSQCTENHPSYCETFLPRNILGMLGSGGATATDGDGKPVMARWFGQSTFATRTVVDARSAVVVDRELPLDVVAPLGCGIITGAGTVLNVLDVQPGSSVAIFGVGSVGLAALLAAKAAGAASIIAVDLHPSRLELAAELGATTTILGGDNEAVVAEIRKLTDQGTHYCIDTTGVPAVIVSAIQSMRSRGVCASVGIQAGDLVLDGQTLNGKQLVSVVEGDADPQTFIPQLIQLWRDGRFPFDRMLEKFPFDQINEAEQASLEGRVVKPVLVMD</sequence>
<dbReference type="GO" id="GO:0046294">
    <property type="term" value="P:formaldehyde catabolic process"/>
    <property type="evidence" value="ECO:0007669"/>
    <property type="project" value="TreeGrafter"/>
</dbReference>
<evidence type="ECO:0000256" key="5">
    <source>
        <dbReference type="ARBA" id="ARBA00023002"/>
    </source>
</evidence>
<keyword evidence="11" id="KW-1185">Reference proteome</keyword>
<dbReference type="InterPro" id="IPR011032">
    <property type="entry name" value="GroES-like_sf"/>
</dbReference>
<evidence type="ECO:0000313" key="11">
    <source>
        <dbReference type="Proteomes" id="UP000552097"/>
    </source>
</evidence>
<dbReference type="FunFam" id="3.40.50.720:FF:000003">
    <property type="entry name" value="S-(hydroxymethyl)glutathione dehydrogenase"/>
    <property type="match status" value="1"/>
</dbReference>
<dbReference type="Pfam" id="PF00107">
    <property type="entry name" value="ADH_zinc_N"/>
    <property type="match status" value="1"/>
</dbReference>
<keyword evidence="6" id="KW-0520">NAD</keyword>
<evidence type="ECO:0000256" key="2">
    <source>
        <dbReference type="ARBA" id="ARBA00008072"/>
    </source>
</evidence>
<dbReference type="GO" id="GO:0008270">
    <property type="term" value="F:zinc ion binding"/>
    <property type="evidence" value="ECO:0007669"/>
    <property type="project" value="InterPro"/>
</dbReference>
<dbReference type="Gene3D" id="3.40.50.720">
    <property type="entry name" value="NAD(P)-binding Rossmann-like Domain"/>
    <property type="match status" value="1"/>
</dbReference>
<protein>
    <submittedName>
        <fullName evidence="10">Aryl-alcohol dehydrogenase</fullName>
        <ecNumber evidence="10">1.1.1.90</ecNumber>
    </submittedName>
</protein>
<dbReference type="PROSITE" id="PS00059">
    <property type="entry name" value="ADH_ZINC"/>
    <property type="match status" value="1"/>
</dbReference>
<dbReference type="InterPro" id="IPR036291">
    <property type="entry name" value="NAD(P)-bd_dom_sf"/>
</dbReference>
<dbReference type="SUPFAM" id="SSF50129">
    <property type="entry name" value="GroES-like"/>
    <property type="match status" value="1"/>
</dbReference>
<evidence type="ECO:0000259" key="8">
    <source>
        <dbReference type="Pfam" id="PF00107"/>
    </source>
</evidence>
<dbReference type="GO" id="GO:0051903">
    <property type="term" value="F:S-(hydroxymethyl)glutathione dehydrogenase [NAD(P)+] activity"/>
    <property type="evidence" value="ECO:0007669"/>
    <property type="project" value="TreeGrafter"/>
</dbReference>
<dbReference type="EMBL" id="JACHMO010000001">
    <property type="protein sequence ID" value="MBB5805641.1"/>
    <property type="molecule type" value="Genomic_DNA"/>
</dbReference>
<dbReference type="GO" id="GO:0018456">
    <property type="term" value="F:aryl-alcohol dehydrogenase (NAD+) activity"/>
    <property type="evidence" value="ECO:0007669"/>
    <property type="project" value="UniProtKB-EC"/>
</dbReference>
<proteinExistence type="inferred from homology"/>
<keyword evidence="4 7" id="KW-0862">Zinc</keyword>
<dbReference type="PANTHER" id="PTHR43880:SF12">
    <property type="entry name" value="ALCOHOL DEHYDROGENASE CLASS-3"/>
    <property type="match status" value="1"/>
</dbReference>
<evidence type="ECO:0000256" key="7">
    <source>
        <dbReference type="RuleBase" id="RU361277"/>
    </source>
</evidence>
<dbReference type="Pfam" id="PF08240">
    <property type="entry name" value="ADH_N"/>
    <property type="match status" value="1"/>
</dbReference>
<dbReference type="Proteomes" id="UP000552097">
    <property type="component" value="Unassembled WGS sequence"/>
</dbReference>
<feature type="domain" description="Alcohol dehydrogenase-like N-terminal" evidence="9">
    <location>
        <begin position="27"/>
        <end position="122"/>
    </location>
</feature>
<dbReference type="Gene3D" id="3.90.180.10">
    <property type="entry name" value="Medium-chain alcohol dehydrogenases, catalytic domain"/>
    <property type="match status" value="1"/>
</dbReference>
<dbReference type="InterPro" id="IPR002328">
    <property type="entry name" value="ADH_Zn_CS"/>
</dbReference>
<comment type="cofactor">
    <cofactor evidence="1 7">
        <name>Zn(2+)</name>
        <dbReference type="ChEBI" id="CHEBI:29105"/>
    </cofactor>
</comment>
<dbReference type="RefSeq" id="WP_221483654.1">
    <property type="nucleotide sequence ID" value="NZ_JACHMO010000001.1"/>
</dbReference>